<dbReference type="EMBL" id="LR798298">
    <property type="protein sequence ID" value="CAB5222120.1"/>
    <property type="molecule type" value="Genomic_DNA"/>
</dbReference>
<accession>A0A6J7WWI4</accession>
<organism evidence="1">
    <name type="scientific">uncultured Caudovirales phage</name>
    <dbReference type="NCBI Taxonomy" id="2100421"/>
    <lineage>
        <taxon>Viruses</taxon>
        <taxon>Duplodnaviria</taxon>
        <taxon>Heunggongvirae</taxon>
        <taxon>Uroviricota</taxon>
        <taxon>Caudoviricetes</taxon>
        <taxon>Peduoviridae</taxon>
        <taxon>Maltschvirus</taxon>
        <taxon>Maltschvirus maltsch</taxon>
    </lineage>
</organism>
<evidence type="ECO:0000313" key="1">
    <source>
        <dbReference type="EMBL" id="CAB5222120.1"/>
    </source>
</evidence>
<reference evidence="1" key="1">
    <citation type="submission" date="2020-05" db="EMBL/GenBank/DDBJ databases">
        <authorList>
            <person name="Chiriac C."/>
            <person name="Salcher M."/>
            <person name="Ghai R."/>
            <person name="Kavagutti S V."/>
        </authorList>
    </citation>
    <scope>NUCLEOTIDE SEQUENCE</scope>
</reference>
<sequence length="518" mass="54186">MAINIPIISEFSDAGVKAAKAAFQNFQTAVGDAQGGMNKFKAGSKVALDAVAANAGTFALAAGAAVGKFVADGITAFQELALGAGKFADATGLAVADASRYIEAAGDIGIPIDAVRTAIGKLNKTIGADPDKVRKLGVDLAYLKDGSLDVNQTFKNTIDRLKGIKDPAEKARVATQLLGKGWQEMAVLIEDGSAKLDASLQKVSDQKIITEEELKMAEDYRDAMNGLGDATEDIKVKSGQRLIPMVTFMAQGVSKAMELDGKLDELFRDIIGNGTQAEEKLSDLAGVIDEGQINAGSFKTAIQQARYSLDELATSATNASVALVNADTAWKDLTDEFNEVVALDKATEALGKMQAAGEEAFATGAYDDLVAYNEKALEFMEILAEIAGGMDNISSKEIYLRLSLQGEAAALEYARYVARGAEYGGKSEYDMLTLAGISGARANGGPVMGGSTYLVGERGPELFTPTGGGNITPNGAFGGNNITVNVTSANPDDVVAAIKKWSRDNGAVPIRTTMTRTG</sequence>
<protein>
    <recommendedName>
        <fullName evidence="2">Bacteriophage lambda, GpH, tail tape measure, C-terminal</fullName>
    </recommendedName>
</protein>
<proteinExistence type="predicted"/>
<gene>
    <name evidence="1" type="ORF">UFOVP363_9</name>
</gene>
<evidence type="ECO:0008006" key="2">
    <source>
        <dbReference type="Google" id="ProtNLM"/>
    </source>
</evidence>
<name>A0A6J7WWI4_9CAUD</name>